<keyword evidence="3" id="KW-1185">Reference proteome</keyword>
<organism evidence="2 3">
    <name type="scientific">Roseococcus pinisoli</name>
    <dbReference type="NCBI Taxonomy" id="2835040"/>
    <lineage>
        <taxon>Bacteria</taxon>
        <taxon>Pseudomonadati</taxon>
        <taxon>Pseudomonadota</taxon>
        <taxon>Alphaproteobacteria</taxon>
        <taxon>Acetobacterales</taxon>
        <taxon>Roseomonadaceae</taxon>
        <taxon>Roseococcus</taxon>
    </lineage>
</organism>
<comment type="caution">
    <text evidence="2">The sequence shown here is derived from an EMBL/GenBank/DDBJ whole genome shotgun (WGS) entry which is preliminary data.</text>
</comment>
<dbReference type="EMBL" id="JAHCDA010000001">
    <property type="protein sequence ID" value="MBS7809628.1"/>
    <property type="molecule type" value="Genomic_DNA"/>
</dbReference>
<protein>
    <submittedName>
        <fullName evidence="2">DUF1192 family protein</fullName>
    </submittedName>
</protein>
<feature type="coiled-coil region" evidence="1">
    <location>
        <begin position="24"/>
        <end position="51"/>
    </location>
</feature>
<gene>
    <name evidence="2" type="ORF">KHU32_01680</name>
</gene>
<evidence type="ECO:0000256" key="1">
    <source>
        <dbReference type="SAM" id="Coils"/>
    </source>
</evidence>
<name>A0ABS5QAM0_9PROT</name>
<proteinExistence type="predicted"/>
<keyword evidence="1" id="KW-0175">Coiled coil</keyword>
<dbReference type="RefSeq" id="WP_213668310.1">
    <property type="nucleotide sequence ID" value="NZ_JAHCDA010000001.1"/>
</dbReference>
<dbReference type="Proteomes" id="UP000766336">
    <property type="component" value="Unassembled WGS sequence"/>
</dbReference>
<accession>A0ABS5QAM0</accession>
<evidence type="ECO:0000313" key="2">
    <source>
        <dbReference type="EMBL" id="MBS7809628.1"/>
    </source>
</evidence>
<sequence length="63" mass="7128">MFDEEPARGKFQRFTPAALQDWSETDLQAYIAELKEEIARAEAAIQARAHQRAAADAFFRKSG</sequence>
<reference evidence="2 3" key="1">
    <citation type="submission" date="2021-05" db="EMBL/GenBank/DDBJ databases">
        <title>Roseococcus sp. XZZS9, whole genome shotgun sequencing project.</title>
        <authorList>
            <person name="Zhao G."/>
            <person name="Shen L."/>
        </authorList>
    </citation>
    <scope>NUCLEOTIDE SEQUENCE [LARGE SCALE GENOMIC DNA]</scope>
    <source>
        <strain evidence="2 3">XZZS9</strain>
    </source>
</reference>
<dbReference type="InterPro" id="IPR009579">
    <property type="entry name" value="DUF1192"/>
</dbReference>
<evidence type="ECO:0000313" key="3">
    <source>
        <dbReference type="Proteomes" id="UP000766336"/>
    </source>
</evidence>
<dbReference type="Pfam" id="PF06698">
    <property type="entry name" value="DUF1192"/>
    <property type="match status" value="1"/>
</dbReference>